<reference evidence="8" key="1">
    <citation type="journal article" date="2013" name="Genome Announc.">
        <title>Draft genome sequence of the ascomycete Phaeoacremonium aleophilum strain UCR-PA7, a causal agent of the esca disease complex in grapevines.</title>
        <authorList>
            <person name="Blanco-Ulate B."/>
            <person name="Rolshausen P."/>
            <person name="Cantu D."/>
        </authorList>
    </citation>
    <scope>NUCLEOTIDE SEQUENCE [LARGE SCALE GENOMIC DNA]</scope>
    <source>
        <strain evidence="8">UCR-PA7</strain>
    </source>
</reference>
<dbReference type="Proteomes" id="UP000014074">
    <property type="component" value="Unassembled WGS sequence"/>
</dbReference>
<dbReference type="PANTHER" id="PTHR21382:SF1">
    <property type="entry name" value="NADH DEHYDROGENASE [UBIQUINONE] 1 ALPHA SUBCOMPLEX SUBUNIT 11"/>
    <property type="match status" value="1"/>
</dbReference>
<dbReference type="GeneID" id="19322750"/>
<dbReference type="InterPro" id="IPR039205">
    <property type="entry name" value="NDUFA11"/>
</dbReference>
<evidence type="ECO:0000256" key="3">
    <source>
        <dbReference type="ARBA" id="ARBA00022792"/>
    </source>
</evidence>
<sequence>MAPQGDDHYHPVDAVSGGVKGALATGGIGLFTAAIQNSLAKQNVGAWGVFTRGGGVIMSFAAAGGVYEFSRRAAANLREKNDHYNETIGGFLGGATMALRARSMPQVIGWGAFAAVALTVFDYTGGHLWGAKKWSQEEQVDEFDRKEWLRRNRRRPIEETLAEVGEGRAIHPPGYEERRRARLKEKYGVEINPVRADGN</sequence>
<dbReference type="HOGENOM" id="CLU_088319_0_0_1"/>
<dbReference type="GO" id="GO:0045271">
    <property type="term" value="C:respiratory chain complex I"/>
    <property type="evidence" value="ECO:0007669"/>
    <property type="project" value="InterPro"/>
</dbReference>
<dbReference type="RefSeq" id="XP_007913262.1">
    <property type="nucleotide sequence ID" value="XM_007915071.1"/>
</dbReference>
<name>R8BRJ6_PHAM7</name>
<evidence type="ECO:0000313" key="7">
    <source>
        <dbReference type="EMBL" id="EOO01992.1"/>
    </source>
</evidence>
<dbReference type="GO" id="GO:0005743">
    <property type="term" value="C:mitochondrial inner membrane"/>
    <property type="evidence" value="ECO:0007669"/>
    <property type="project" value="UniProtKB-SubCell"/>
</dbReference>
<gene>
    <name evidence="7" type="ORF">UCRPA7_2496</name>
</gene>
<dbReference type="eggNOG" id="ENOG502S81D">
    <property type="taxonomic scope" value="Eukaryota"/>
</dbReference>
<evidence type="ECO:0000256" key="5">
    <source>
        <dbReference type="ARBA" id="ARBA00023128"/>
    </source>
</evidence>
<dbReference type="EMBL" id="KB932935">
    <property type="protein sequence ID" value="EOO01992.1"/>
    <property type="molecule type" value="Genomic_DNA"/>
</dbReference>
<evidence type="ECO:0000256" key="1">
    <source>
        <dbReference type="ARBA" id="ARBA00004448"/>
    </source>
</evidence>
<evidence type="ECO:0000313" key="8">
    <source>
        <dbReference type="Proteomes" id="UP000014074"/>
    </source>
</evidence>
<keyword evidence="8" id="KW-1185">Reference proteome</keyword>
<keyword evidence="3" id="KW-0999">Mitochondrion inner membrane</keyword>
<evidence type="ECO:0000256" key="2">
    <source>
        <dbReference type="ARBA" id="ARBA00022692"/>
    </source>
</evidence>
<keyword evidence="5" id="KW-0496">Mitochondrion</keyword>
<evidence type="ECO:0000256" key="4">
    <source>
        <dbReference type="ARBA" id="ARBA00022989"/>
    </source>
</evidence>
<protein>
    <submittedName>
        <fullName evidence="7">Putative nadh-ubiquinone oxidoreductase 213 kDa subunit protein</fullName>
    </submittedName>
</protein>
<keyword evidence="6" id="KW-0472">Membrane</keyword>
<proteinExistence type="predicted"/>
<dbReference type="PANTHER" id="PTHR21382">
    <property type="entry name" value="NADH-UBIQUINONE OXIDOREDUCTASE SUBUNIT"/>
    <property type="match status" value="1"/>
</dbReference>
<keyword evidence="4" id="KW-1133">Transmembrane helix</keyword>
<dbReference type="KEGG" id="tmn:UCRPA7_2496"/>
<dbReference type="GO" id="GO:0006120">
    <property type="term" value="P:mitochondrial electron transport, NADH to ubiquinone"/>
    <property type="evidence" value="ECO:0007669"/>
    <property type="project" value="InterPro"/>
</dbReference>
<dbReference type="AlphaFoldDB" id="R8BRJ6"/>
<keyword evidence="7" id="KW-0830">Ubiquinone</keyword>
<accession>R8BRJ6</accession>
<evidence type="ECO:0000256" key="6">
    <source>
        <dbReference type="ARBA" id="ARBA00023136"/>
    </source>
</evidence>
<keyword evidence="2" id="KW-0812">Transmembrane</keyword>
<organism evidence="7 8">
    <name type="scientific">Phaeoacremonium minimum (strain UCR-PA7)</name>
    <name type="common">Esca disease fungus</name>
    <name type="synonym">Togninia minima</name>
    <dbReference type="NCBI Taxonomy" id="1286976"/>
    <lineage>
        <taxon>Eukaryota</taxon>
        <taxon>Fungi</taxon>
        <taxon>Dikarya</taxon>
        <taxon>Ascomycota</taxon>
        <taxon>Pezizomycotina</taxon>
        <taxon>Sordariomycetes</taxon>
        <taxon>Sordariomycetidae</taxon>
        <taxon>Togniniales</taxon>
        <taxon>Togniniaceae</taxon>
        <taxon>Phaeoacremonium</taxon>
    </lineage>
</organism>
<dbReference type="OrthoDB" id="1913277at2759"/>
<comment type="subcellular location">
    <subcellularLocation>
        <location evidence="1">Mitochondrion inner membrane</location>
        <topology evidence="1">Multi-pass membrane protein</topology>
    </subcellularLocation>
</comment>